<feature type="domain" description="HTH cro/C1-type" evidence="2">
    <location>
        <begin position="25"/>
        <end position="80"/>
    </location>
</feature>
<evidence type="ECO:0000259" key="2">
    <source>
        <dbReference type="PROSITE" id="PS50943"/>
    </source>
</evidence>
<dbReference type="CDD" id="cd00093">
    <property type="entry name" value="HTH_XRE"/>
    <property type="match status" value="1"/>
</dbReference>
<dbReference type="GO" id="GO:0003700">
    <property type="term" value="F:DNA-binding transcription factor activity"/>
    <property type="evidence" value="ECO:0007669"/>
    <property type="project" value="TreeGrafter"/>
</dbReference>
<protein>
    <submittedName>
        <fullName evidence="3">Helix-turn-helix domain-containing protein</fullName>
    </submittedName>
</protein>
<reference evidence="3" key="1">
    <citation type="submission" date="2022-02" db="EMBL/GenBank/DDBJ databases">
        <title>Paenibacillus sp. MBLB1832 Whole Genome Shotgun Sequencing.</title>
        <authorList>
            <person name="Hwang C.Y."/>
            <person name="Cho E.-S."/>
            <person name="Seo M.-J."/>
        </authorList>
    </citation>
    <scope>NUCLEOTIDE SEQUENCE</scope>
    <source>
        <strain evidence="3">MBLB1832</strain>
    </source>
</reference>
<evidence type="ECO:0000313" key="4">
    <source>
        <dbReference type="Proteomes" id="UP001304650"/>
    </source>
</evidence>
<dbReference type="GO" id="GO:0005829">
    <property type="term" value="C:cytosol"/>
    <property type="evidence" value="ECO:0007669"/>
    <property type="project" value="TreeGrafter"/>
</dbReference>
<dbReference type="AlphaFoldDB" id="A0AA96LJ64"/>
<dbReference type="InterPro" id="IPR010982">
    <property type="entry name" value="Lambda_DNA-bd_dom_sf"/>
</dbReference>
<dbReference type="RefSeq" id="WP_314796594.1">
    <property type="nucleotide sequence ID" value="NZ_CP130319.1"/>
</dbReference>
<dbReference type="InterPro" id="IPR050807">
    <property type="entry name" value="TransReg_Diox_bact_type"/>
</dbReference>
<organism evidence="3 4">
    <name type="scientific">Paenibacillus roseopurpureus</name>
    <dbReference type="NCBI Taxonomy" id="2918901"/>
    <lineage>
        <taxon>Bacteria</taxon>
        <taxon>Bacillati</taxon>
        <taxon>Bacillota</taxon>
        <taxon>Bacilli</taxon>
        <taxon>Bacillales</taxon>
        <taxon>Paenibacillaceae</taxon>
        <taxon>Paenibacillus</taxon>
    </lineage>
</organism>
<evidence type="ECO:0000313" key="3">
    <source>
        <dbReference type="EMBL" id="WNR42827.1"/>
    </source>
</evidence>
<dbReference type="Gene3D" id="1.10.260.40">
    <property type="entry name" value="lambda repressor-like DNA-binding domains"/>
    <property type="match status" value="1"/>
</dbReference>
<dbReference type="Proteomes" id="UP001304650">
    <property type="component" value="Chromosome"/>
</dbReference>
<dbReference type="EMBL" id="CP130319">
    <property type="protein sequence ID" value="WNR42827.1"/>
    <property type="molecule type" value="Genomic_DNA"/>
</dbReference>
<dbReference type="SUPFAM" id="SSF47413">
    <property type="entry name" value="lambda repressor-like DNA-binding domains"/>
    <property type="match status" value="1"/>
</dbReference>
<dbReference type="InterPro" id="IPR001387">
    <property type="entry name" value="Cro/C1-type_HTH"/>
</dbReference>
<dbReference type="PROSITE" id="PS50943">
    <property type="entry name" value="HTH_CROC1"/>
    <property type="match status" value="1"/>
</dbReference>
<keyword evidence="1" id="KW-0238">DNA-binding</keyword>
<dbReference type="Pfam" id="PF01381">
    <property type="entry name" value="HTH_3"/>
    <property type="match status" value="1"/>
</dbReference>
<gene>
    <name evidence="3" type="ORF">MJB10_17075</name>
</gene>
<sequence>MTASNLTFEEKVPDAEYQKSFGQMIKELRLEKGLSLQEVSSALGISLNYLSELERGKKAPSIEVIKRIAEYFNNGPLSILAMVDHDRYLDFFAGLFIVRPKALIKLRELAIETAKLNAPLDESKKMGDLLVANILKDLEEIVNEMKQKYS</sequence>
<dbReference type="GO" id="GO:0003677">
    <property type="term" value="F:DNA binding"/>
    <property type="evidence" value="ECO:0007669"/>
    <property type="project" value="UniProtKB-KW"/>
</dbReference>
<dbReference type="KEGG" id="proo:MJB10_17075"/>
<evidence type="ECO:0000256" key="1">
    <source>
        <dbReference type="ARBA" id="ARBA00023125"/>
    </source>
</evidence>
<keyword evidence="4" id="KW-1185">Reference proteome</keyword>
<accession>A0AA96LJ64</accession>
<dbReference type="PANTHER" id="PTHR46797">
    <property type="entry name" value="HTH-TYPE TRANSCRIPTIONAL REGULATOR"/>
    <property type="match status" value="1"/>
</dbReference>
<proteinExistence type="predicted"/>
<dbReference type="PANTHER" id="PTHR46797:SF1">
    <property type="entry name" value="METHYLPHOSPHONATE SYNTHASE"/>
    <property type="match status" value="1"/>
</dbReference>
<name>A0AA96LJ64_9BACL</name>
<dbReference type="SMART" id="SM00530">
    <property type="entry name" value="HTH_XRE"/>
    <property type="match status" value="1"/>
</dbReference>